<dbReference type="RefSeq" id="XP_059606357.1">
    <property type="nucleotide sequence ID" value="XM_059750357.1"/>
</dbReference>
<dbReference type="VEuPathDB" id="FungiDB:An11g06840"/>
<evidence type="ECO:0000313" key="1">
    <source>
        <dbReference type="RefSeq" id="XP_059606357.1"/>
    </source>
</evidence>
<name>A0AAJ8BYP3_ASPNG</name>
<proteinExistence type="predicted"/>
<dbReference type="AlphaFoldDB" id="A0AAJ8BYP3"/>
<dbReference type="GeneID" id="84592328"/>
<accession>A0AAJ8BYP3</accession>
<reference evidence="1" key="2">
    <citation type="submission" date="2025-08" db="UniProtKB">
        <authorList>
            <consortium name="RefSeq"/>
        </authorList>
    </citation>
    <scope>IDENTIFICATION</scope>
</reference>
<sequence>MPDTNTTTTCYMTVIGIACPIKPSYATTEY</sequence>
<dbReference type="KEGG" id="ang:An11g06840"/>
<protein>
    <submittedName>
        <fullName evidence="1">Uncharacterized protein</fullName>
    </submittedName>
</protein>
<organism evidence="1">
    <name type="scientific">Aspergillus niger</name>
    <dbReference type="NCBI Taxonomy" id="5061"/>
    <lineage>
        <taxon>Eukaryota</taxon>
        <taxon>Fungi</taxon>
        <taxon>Dikarya</taxon>
        <taxon>Ascomycota</taxon>
        <taxon>Pezizomycotina</taxon>
        <taxon>Eurotiomycetes</taxon>
        <taxon>Eurotiomycetidae</taxon>
        <taxon>Eurotiales</taxon>
        <taxon>Aspergillaceae</taxon>
        <taxon>Aspergillus</taxon>
        <taxon>Aspergillus subgen. Circumdati</taxon>
    </lineage>
</organism>
<reference evidence="1" key="1">
    <citation type="submission" date="2025-02" db="EMBL/GenBank/DDBJ databases">
        <authorList>
            <consortium name="NCBI Genome Project"/>
        </authorList>
    </citation>
    <scope>NUCLEOTIDE SEQUENCE</scope>
</reference>
<gene>
    <name evidence="1" type="ORF">An11g06840</name>
</gene>